<protein>
    <submittedName>
        <fullName evidence="3">F5/8 type C domain protein</fullName>
    </submittedName>
</protein>
<dbReference type="eggNOG" id="COG1554">
    <property type="taxonomic scope" value="Bacteria"/>
</dbReference>
<evidence type="ECO:0000313" key="4">
    <source>
        <dbReference type="Proteomes" id="UP000003340"/>
    </source>
</evidence>
<organism evidence="3 4">
    <name type="scientific">[Clostridium] methylpentosum DSM 5476</name>
    <dbReference type="NCBI Taxonomy" id="537013"/>
    <lineage>
        <taxon>Bacteria</taxon>
        <taxon>Bacillati</taxon>
        <taxon>Bacillota</taxon>
        <taxon>Clostridia</taxon>
        <taxon>Eubacteriales</taxon>
        <taxon>Oscillospiraceae</taxon>
        <taxon>Oscillospiraceae incertae sedis</taxon>
    </lineage>
</organism>
<dbReference type="InterPro" id="IPR036116">
    <property type="entry name" value="FN3_sf"/>
</dbReference>
<sequence length="1110" mass="119496">MDAAKVTLNERGDQSTGWAMAHRLNLWARTGDGNRAYKLYQTLLKNGTLTNLWDTHPPFQIDGNFGGTAGVAEMLLQSHEGSIAPLAALPSSWSDGSYRGLVARGNFEVNASWSNKQADRFEILSKSGGICNLKYYNVADATVKTLDGTPVSFTKDGTDLISFETEAGQTYVIENIPTYKATAAPTNLSFNAESDGTVNLGWNASGDAASYNVYKAVGSAPDYTLISSDVKGTSFSYTEPDLSTIEQCTYRVTAVSKDGRESAGITTLMLPMEQPAKVTGYFVEDTTLMLSVTPVDGADGYVVYKKTADGSEKILTSPYETIYLENVSVDDTFEVSAYSTRESKATAVEFVDTLEIENVMLNKTITADRTVNSTYPLKNAVDGNPTTRYAVADKAGPYNVEIDLGGSYPLNSLQILEWKGSDEKGKTRSSQTSIAVYDETDWKTVVDKQSLSREDNLTAFDLGGAVGSKVRITFNNVGGNNKSATIYEISCSSALPEPIVKTDLFNQLIKASEINTTTLVQNPAISAFHSAKKVAADVLNNPSATAEEVTSAAAALAEALNGLEGNLKTNILYKKPLTVSAPAQQNFKETNMVDGNIDTRYAGSDNGRDLSVTIELGGRYALDILRIREYIGPEGTTRGGKTSIEVFDNDEWTTVIEDVSLTDNVPSRAETEFDLGGAVGSKIRLNFYNTYSSTKRITICEIGAAGEEILPLNPQPLADAIGAAKTITPDDYTEASYQVLQEAIAAAEQVFLTATTQQELDDAVVALQAAVDALEFRPTEEVNKMILEKVVAKAELLLTSDEYLGAISSVQQSFSAALEEARQVNDNPAATADAVERAWVRLMTEIHKLGLQQGDKTLLREHFETYSELDLDNYMDGTAKENFKSALAAAGEMLANSDAVQSEVDAVDEALVLAAQALVLRADKTALQNAVDQTANYKEDDYAKGWDAFEEARNAANDVLSDDNATQDEIDQAVDALISAMLELRYKADKSLLEALVSQAQALDLSGYSESSVQVFQSALDKAAETLANQKLSTDEQKIVNQAADELISAVRALTKSDGTPAGLTVSGDGTIQKTTGSAKTGDTTPLTVGVTALLFSSVLIESRRRKKNN</sequence>
<reference evidence="3 4" key="2">
    <citation type="submission" date="2009-02" db="EMBL/GenBank/DDBJ databases">
        <title>Draft genome sequence of Clostridium methylpentosum (DSM 5476).</title>
        <authorList>
            <person name="Sudarsanam P."/>
            <person name="Ley R."/>
            <person name="Guruge J."/>
            <person name="Turnbaugh P.J."/>
            <person name="Mahowald M."/>
            <person name="Liep D."/>
            <person name="Gordon J."/>
        </authorList>
    </citation>
    <scope>NUCLEOTIDE SEQUENCE [LARGE SCALE GENOMIC DNA]</scope>
    <source>
        <strain evidence="3 4">DSM 5476</strain>
    </source>
</reference>
<dbReference type="Pfam" id="PF07554">
    <property type="entry name" value="FIVAR"/>
    <property type="match status" value="5"/>
</dbReference>
<keyword evidence="1" id="KW-0326">Glycosidase</keyword>
<evidence type="ECO:0000259" key="2">
    <source>
        <dbReference type="PROSITE" id="PS50853"/>
    </source>
</evidence>
<dbReference type="STRING" id="537013.CLOSTMETH_02380"/>
<dbReference type="PANTHER" id="PTHR31084:SF19">
    <property type="entry name" value="GLYCOSYL HYDROLASE FAMILY 95 N-TERMINAL DOMAIN-CONTAINING PROTEIN"/>
    <property type="match status" value="1"/>
</dbReference>
<dbReference type="InterPro" id="IPR000421">
    <property type="entry name" value="FA58C"/>
</dbReference>
<name>C0EEU1_9FIRM</name>
<dbReference type="Proteomes" id="UP000003340">
    <property type="component" value="Unassembled WGS sequence"/>
</dbReference>
<dbReference type="InterPro" id="IPR013783">
    <property type="entry name" value="Ig-like_fold"/>
</dbReference>
<dbReference type="Gene3D" id="2.60.40.10">
    <property type="entry name" value="Immunoglobulins"/>
    <property type="match status" value="2"/>
</dbReference>
<evidence type="ECO:0000256" key="1">
    <source>
        <dbReference type="ARBA" id="ARBA00023295"/>
    </source>
</evidence>
<dbReference type="InterPro" id="IPR013780">
    <property type="entry name" value="Glyco_hydro_b"/>
</dbReference>
<dbReference type="Pfam" id="PF22124">
    <property type="entry name" value="Glyco_hydro_95_cat"/>
    <property type="match status" value="1"/>
</dbReference>
<gene>
    <name evidence="3" type="ORF">CLOSTMETH_02380</name>
</gene>
<dbReference type="InterPro" id="IPR008928">
    <property type="entry name" value="6-hairpin_glycosidase_sf"/>
</dbReference>
<dbReference type="CDD" id="cd00063">
    <property type="entry name" value="FN3"/>
    <property type="match status" value="1"/>
</dbReference>
<dbReference type="Gene3D" id="2.60.120.260">
    <property type="entry name" value="Galactose-binding domain-like"/>
    <property type="match status" value="2"/>
</dbReference>
<dbReference type="PROSITE" id="PS50853">
    <property type="entry name" value="FN3"/>
    <property type="match status" value="1"/>
</dbReference>
<proteinExistence type="predicted"/>
<dbReference type="InterPro" id="IPR054363">
    <property type="entry name" value="GH95_cat"/>
</dbReference>
<dbReference type="EMBL" id="ACEC01000077">
    <property type="protein sequence ID" value="EEG30060.1"/>
    <property type="molecule type" value="Genomic_DNA"/>
</dbReference>
<dbReference type="GO" id="GO:0005975">
    <property type="term" value="P:carbohydrate metabolic process"/>
    <property type="evidence" value="ECO:0007669"/>
    <property type="project" value="InterPro"/>
</dbReference>
<evidence type="ECO:0000313" key="3">
    <source>
        <dbReference type="EMBL" id="EEG30060.1"/>
    </source>
</evidence>
<dbReference type="SUPFAM" id="SSF49785">
    <property type="entry name" value="Galactose-binding domain-like"/>
    <property type="match status" value="2"/>
</dbReference>
<accession>C0EEU1</accession>
<dbReference type="SUPFAM" id="SSF48208">
    <property type="entry name" value="Six-hairpin glycosidases"/>
    <property type="match status" value="1"/>
</dbReference>
<dbReference type="HOGENOM" id="CLU_281845_0_0_9"/>
<dbReference type="InterPro" id="IPR049053">
    <property type="entry name" value="AFCA-like_C"/>
</dbReference>
<dbReference type="eggNOG" id="COG1196">
    <property type="taxonomic scope" value="Bacteria"/>
</dbReference>
<dbReference type="Pfam" id="PF00754">
    <property type="entry name" value="F5_F8_type_C"/>
    <property type="match status" value="1"/>
</dbReference>
<feature type="domain" description="Fibronectin type-III" evidence="2">
    <location>
        <begin position="184"/>
        <end position="275"/>
    </location>
</feature>
<dbReference type="Pfam" id="PF21307">
    <property type="entry name" value="Glyco_hydro_95_C"/>
    <property type="match status" value="1"/>
</dbReference>
<dbReference type="Gene3D" id="1.20.1270.70">
    <property type="entry name" value="Designed single chain three-helix bundle"/>
    <property type="match status" value="2"/>
</dbReference>
<keyword evidence="4" id="KW-1185">Reference proteome</keyword>
<keyword evidence="1" id="KW-0378">Hydrolase</keyword>
<dbReference type="InterPro" id="IPR008979">
    <property type="entry name" value="Galactose-bd-like_sf"/>
</dbReference>
<dbReference type="PANTHER" id="PTHR31084">
    <property type="entry name" value="ALPHA-L-FUCOSIDASE 2"/>
    <property type="match status" value="1"/>
</dbReference>
<dbReference type="AlphaFoldDB" id="C0EEU1"/>
<reference evidence="3 4" key="1">
    <citation type="submission" date="2009-01" db="EMBL/GenBank/DDBJ databases">
        <authorList>
            <person name="Fulton L."/>
            <person name="Clifton S."/>
            <person name="Fulton B."/>
            <person name="Xu J."/>
            <person name="Minx P."/>
            <person name="Pepin K.H."/>
            <person name="Johnson M."/>
            <person name="Bhonagiri V."/>
            <person name="Nash W.E."/>
            <person name="Mardis E.R."/>
            <person name="Wilson R.K."/>
        </authorList>
    </citation>
    <scope>NUCLEOTIDE SEQUENCE [LARGE SCALE GENOMIC DNA]</scope>
    <source>
        <strain evidence="3 4">DSM 5476</strain>
    </source>
</reference>
<dbReference type="GO" id="GO:0004560">
    <property type="term" value="F:alpha-L-fucosidase activity"/>
    <property type="evidence" value="ECO:0007669"/>
    <property type="project" value="TreeGrafter"/>
</dbReference>
<dbReference type="Gene3D" id="1.20.1270.90">
    <property type="entry name" value="AF1782-like"/>
    <property type="match status" value="2"/>
</dbReference>
<comment type="caution">
    <text evidence="3">The sequence shown here is derived from an EMBL/GenBank/DDBJ whole genome shotgun (WGS) entry which is preliminary data.</text>
</comment>
<dbReference type="Gene3D" id="2.60.40.1180">
    <property type="entry name" value="Golgi alpha-mannosidase II"/>
    <property type="match status" value="1"/>
</dbReference>
<dbReference type="InterPro" id="IPR003961">
    <property type="entry name" value="FN3_dom"/>
</dbReference>
<dbReference type="SUPFAM" id="SSF49265">
    <property type="entry name" value="Fibronectin type III"/>
    <property type="match status" value="1"/>
</dbReference>